<organism evidence="2 3">
    <name type="scientific">Nannocystis exedens</name>
    <dbReference type="NCBI Taxonomy" id="54"/>
    <lineage>
        <taxon>Bacteria</taxon>
        <taxon>Pseudomonadati</taxon>
        <taxon>Myxococcota</taxon>
        <taxon>Polyangia</taxon>
        <taxon>Nannocystales</taxon>
        <taxon>Nannocystaceae</taxon>
        <taxon>Nannocystis</taxon>
    </lineage>
</organism>
<dbReference type="EMBL" id="FOMX01000011">
    <property type="protein sequence ID" value="SFE28334.1"/>
    <property type="molecule type" value="Genomic_DNA"/>
</dbReference>
<accession>A0A1I1Z903</accession>
<evidence type="ECO:0000256" key="1">
    <source>
        <dbReference type="SAM" id="SignalP"/>
    </source>
</evidence>
<evidence type="ECO:0000313" key="3">
    <source>
        <dbReference type="Proteomes" id="UP000199400"/>
    </source>
</evidence>
<gene>
    <name evidence="2" type="ORF">SAMN02745121_03702</name>
</gene>
<keyword evidence="3" id="KW-1185">Reference proteome</keyword>
<dbReference type="RefSeq" id="WP_096332759.1">
    <property type="nucleotide sequence ID" value="NZ_FOMX01000011.1"/>
</dbReference>
<evidence type="ECO:0008006" key="4">
    <source>
        <dbReference type="Google" id="ProtNLM"/>
    </source>
</evidence>
<dbReference type="STRING" id="54.SAMN02745121_03702"/>
<feature type="chain" id="PRO_5011515188" description="Lipoprotein" evidence="1">
    <location>
        <begin position="22"/>
        <end position="143"/>
    </location>
</feature>
<dbReference type="Proteomes" id="UP000199400">
    <property type="component" value="Unassembled WGS sequence"/>
</dbReference>
<dbReference type="AlphaFoldDB" id="A0A1I1Z903"/>
<dbReference type="PROSITE" id="PS51257">
    <property type="entry name" value="PROKAR_LIPOPROTEIN"/>
    <property type="match status" value="1"/>
</dbReference>
<proteinExistence type="predicted"/>
<evidence type="ECO:0000313" key="2">
    <source>
        <dbReference type="EMBL" id="SFE28334.1"/>
    </source>
</evidence>
<reference evidence="3" key="1">
    <citation type="submission" date="2016-10" db="EMBL/GenBank/DDBJ databases">
        <authorList>
            <person name="Varghese N."/>
            <person name="Submissions S."/>
        </authorList>
    </citation>
    <scope>NUCLEOTIDE SEQUENCE [LARGE SCALE GENOMIC DNA]</scope>
    <source>
        <strain evidence="3">ATCC 25963</strain>
    </source>
</reference>
<feature type="signal peptide" evidence="1">
    <location>
        <begin position="1"/>
        <end position="21"/>
    </location>
</feature>
<keyword evidence="1" id="KW-0732">Signal</keyword>
<sequence length="143" mass="16066">MIFRAILVVAFVALSACNTHLPTRTDRPFTGQFGISVPVPPPSLKAAPVQYVDVKGNLEVETPMADTRMFLYDRSGARGYFVYADPYGEFEFDAVKLDLTDNCLEVWFEEPGPEGQVSEHRFYVADIDEDDKSVVTMEQTDEC</sequence>
<name>A0A1I1Z903_9BACT</name>
<protein>
    <recommendedName>
        <fullName evidence="4">Lipoprotein</fullName>
    </recommendedName>
</protein>